<comment type="caution">
    <text evidence="1">The sequence shown here is derived from an EMBL/GenBank/DDBJ whole genome shotgun (WGS) entry which is preliminary data.</text>
</comment>
<organism evidence="1 2">
    <name type="scientific">Protopolystoma xenopodis</name>
    <dbReference type="NCBI Taxonomy" id="117903"/>
    <lineage>
        <taxon>Eukaryota</taxon>
        <taxon>Metazoa</taxon>
        <taxon>Spiralia</taxon>
        <taxon>Lophotrochozoa</taxon>
        <taxon>Platyhelminthes</taxon>
        <taxon>Monogenea</taxon>
        <taxon>Polyopisthocotylea</taxon>
        <taxon>Polystomatidea</taxon>
        <taxon>Polystomatidae</taxon>
        <taxon>Protopolystoma</taxon>
    </lineage>
</organism>
<gene>
    <name evidence="1" type="ORF">PXEA_LOCUS10692</name>
</gene>
<dbReference type="EMBL" id="CAAALY010031770">
    <property type="protein sequence ID" value="VEL17252.1"/>
    <property type="molecule type" value="Genomic_DNA"/>
</dbReference>
<dbReference type="AlphaFoldDB" id="A0A3S5CL32"/>
<name>A0A3S5CL32_9PLAT</name>
<evidence type="ECO:0000313" key="1">
    <source>
        <dbReference type="EMBL" id="VEL17252.1"/>
    </source>
</evidence>
<keyword evidence="2" id="KW-1185">Reference proteome</keyword>
<sequence length="110" mass="12165">MGLIVFSLTEMPSDHHHPFFRNLLSVAFLSTPPRRSTFLLSSSPSFQALTFFSRPVSLNGTDIGPPPCYSVPNPNLFLLCQLSTRSLHLIFLSVSDSVCLFSALLDFCSL</sequence>
<dbReference type="Proteomes" id="UP000784294">
    <property type="component" value="Unassembled WGS sequence"/>
</dbReference>
<reference evidence="1" key="1">
    <citation type="submission" date="2018-11" db="EMBL/GenBank/DDBJ databases">
        <authorList>
            <consortium name="Pathogen Informatics"/>
        </authorList>
    </citation>
    <scope>NUCLEOTIDE SEQUENCE</scope>
</reference>
<accession>A0A3S5CL32</accession>
<evidence type="ECO:0000313" key="2">
    <source>
        <dbReference type="Proteomes" id="UP000784294"/>
    </source>
</evidence>
<protein>
    <submittedName>
        <fullName evidence="1">Uncharacterized protein</fullName>
    </submittedName>
</protein>
<proteinExistence type="predicted"/>